<sequence>MTISSSCLPTRSGGGQSASSSFVISLSSIILFNSSVTLLCTYASFLIMTSFL</sequence>
<evidence type="ECO:0000313" key="2">
    <source>
        <dbReference type="EMBL" id="JAH10046.1"/>
    </source>
</evidence>
<organism evidence="2">
    <name type="scientific">Anguilla anguilla</name>
    <name type="common">European freshwater eel</name>
    <name type="synonym">Muraena anguilla</name>
    <dbReference type="NCBI Taxonomy" id="7936"/>
    <lineage>
        <taxon>Eukaryota</taxon>
        <taxon>Metazoa</taxon>
        <taxon>Chordata</taxon>
        <taxon>Craniata</taxon>
        <taxon>Vertebrata</taxon>
        <taxon>Euteleostomi</taxon>
        <taxon>Actinopterygii</taxon>
        <taxon>Neopterygii</taxon>
        <taxon>Teleostei</taxon>
        <taxon>Anguilliformes</taxon>
        <taxon>Anguillidae</taxon>
        <taxon>Anguilla</taxon>
    </lineage>
</organism>
<reference evidence="2" key="1">
    <citation type="submission" date="2014-11" db="EMBL/GenBank/DDBJ databases">
        <authorList>
            <person name="Amaro Gonzalez C."/>
        </authorList>
    </citation>
    <scope>NUCLEOTIDE SEQUENCE</scope>
</reference>
<keyword evidence="1" id="KW-0472">Membrane</keyword>
<feature type="transmembrane region" description="Helical" evidence="1">
    <location>
        <begin position="22"/>
        <end position="47"/>
    </location>
</feature>
<evidence type="ECO:0000256" key="1">
    <source>
        <dbReference type="SAM" id="Phobius"/>
    </source>
</evidence>
<proteinExistence type="predicted"/>
<dbReference type="AlphaFoldDB" id="A0A0E9PZI0"/>
<name>A0A0E9PZI0_ANGAN</name>
<accession>A0A0E9PZI0</accession>
<protein>
    <submittedName>
        <fullName evidence="2">Uncharacterized protein</fullName>
    </submittedName>
</protein>
<dbReference type="EMBL" id="GBXM01098531">
    <property type="protein sequence ID" value="JAH10046.1"/>
    <property type="molecule type" value="Transcribed_RNA"/>
</dbReference>
<reference evidence="2" key="2">
    <citation type="journal article" date="2015" name="Fish Shellfish Immunol.">
        <title>Early steps in the European eel (Anguilla anguilla)-Vibrio vulnificus interaction in the gills: Role of the RtxA13 toxin.</title>
        <authorList>
            <person name="Callol A."/>
            <person name="Pajuelo D."/>
            <person name="Ebbesson L."/>
            <person name="Teles M."/>
            <person name="MacKenzie S."/>
            <person name="Amaro C."/>
        </authorList>
    </citation>
    <scope>NUCLEOTIDE SEQUENCE</scope>
</reference>
<keyword evidence="1" id="KW-0812">Transmembrane</keyword>
<keyword evidence="1" id="KW-1133">Transmembrane helix</keyword>